<protein>
    <submittedName>
        <fullName evidence="1">Uncharacterized protein</fullName>
    </submittedName>
</protein>
<organism evidence="1">
    <name type="scientific">Panicum hallii</name>
    <dbReference type="NCBI Taxonomy" id="206008"/>
    <lineage>
        <taxon>Eukaryota</taxon>
        <taxon>Viridiplantae</taxon>
        <taxon>Streptophyta</taxon>
        <taxon>Embryophyta</taxon>
        <taxon>Tracheophyta</taxon>
        <taxon>Spermatophyta</taxon>
        <taxon>Magnoliopsida</taxon>
        <taxon>Liliopsida</taxon>
        <taxon>Poales</taxon>
        <taxon>Poaceae</taxon>
        <taxon>PACMAD clade</taxon>
        <taxon>Panicoideae</taxon>
        <taxon>Panicodae</taxon>
        <taxon>Paniceae</taxon>
        <taxon>Panicinae</taxon>
        <taxon>Panicum</taxon>
        <taxon>Panicum sect. Panicum</taxon>
    </lineage>
</organism>
<sequence>MVWQQQSSYLISNKKKVHTNLLHCCRLETRGRPLAATNLTLVLGRNNKRKNIRKTCPPERRLFS</sequence>
<dbReference type="Gramene" id="PVH32313">
    <property type="protein sequence ID" value="PVH32313"/>
    <property type="gene ID" value="PAHAL_9G369000"/>
</dbReference>
<reference evidence="1" key="1">
    <citation type="submission" date="2018-04" db="EMBL/GenBank/DDBJ databases">
        <title>WGS assembly of Panicum hallii.</title>
        <authorList>
            <person name="Lovell J."/>
            <person name="Jenkins J."/>
            <person name="Lowry D."/>
            <person name="Mamidi S."/>
            <person name="Sreedasyam A."/>
            <person name="Weng X."/>
            <person name="Barry K."/>
            <person name="Bonette J."/>
            <person name="Campitelli B."/>
            <person name="Daum C."/>
            <person name="Gordon S."/>
            <person name="Gould B."/>
            <person name="Lipzen A."/>
            <person name="Macqueen A."/>
            <person name="Palacio-Mejia J."/>
            <person name="Plott C."/>
            <person name="Shakirov E."/>
            <person name="Shu S."/>
            <person name="Yoshinaga Y."/>
            <person name="Zane M."/>
            <person name="Rokhsar D."/>
            <person name="Grimwood J."/>
            <person name="Schmutz J."/>
            <person name="Juenger T."/>
        </authorList>
    </citation>
    <scope>NUCLEOTIDE SEQUENCE [LARGE SCALE GENOMIC DNA]</scope>
    <source>
        <strain evidence="1">FIL2</strain>
    </source>
</reference>
<accession>A0A2T8I3R5</accession>
<evidence type="ECO:0000313" key="1">
    <source>
        <dbReference type="EMBL" id="PVH32313.1"/>
    </source>
</evidence>
<gene>
    <name evidence="1" type="ORF">PAHAL_9G369000</name>
</gene>
<name>A0A2T8I3R5_9POAL</name>
<proteinExistence type="predicted"/>
<dbReference type="Proteomes" id="UP000243499">
    <property type="component" value="Chromosome 9"/>
</dbReference>
<dbReference type="EMBL" id="CM008054">
    <property type="protein sequence ID" value="PVH32313.1"/>
    <property type="molecule type" value="Genomic_DNA"/>
</dbReference>
<dbReference type="AlphaFoldDB" id="A0A2T8I3R5"/>